<gene>
    <name evidence="2" type="ORF">FBZ93_103169</name>
</gene>
<keyword evidence="3" id="KW-1185">Reference proteome</keyword>
<evidence type="ECO:0000313" key="3">
    <source>
        <dbReference type="Proteomes" id="UP000321304"/>
    </source>
</evidence>
<dbReference type="InterPro" id="IPR050789">
    <property type="entry name" value="Diverse_Enzym_Activities"/>
</dbReference>
<evidence type="ECO:0000259" key="1">
    <source>
        <dbReference type="Pfam" id="PF00144"/>
    </source>
</evidence>
<dbReference type="Proteomes" id="UP000321304">
    <property type="component" value="Unassembled WGS sequence"/>
</dbReference>
<dbReference type="STRING" id="1755647.AS156_20570"/>
<comment type="caution">
    <text evidence="2">The sequence shown here is derived from an EMBL/GenBank/DDBJ whole genome shotgun (WGS) entry which is preliminary data.</text>
</comment>
<dbReference type="InterPro" id="IPR001466">
    <property type="entry name" value="Beta-lactam-related"/>
</dbReference>
<dbReference type="RefSeq" id="WP_146985531.1">
    <property type="nucleotide sequence ID" value="NZ_VITY01000003.1"/>
</dbReference>
<name>A0A560MC15_9BRAD</name>
<dbReference type="PANTHER" id="PTHR43283:SF3">
    <property type="entry name" value="BETA-LACTAMASE FAMILY PROTEIN (AFU_ORTHOLOGUE AFUA_5G07500)"/>
    <property type="match status" value="1"/>
</dbReference>
<proteinExistence type="predicted"/>
<reference evidence="2 3" key="1">
    <citation type="submission" date="2019-06" db="EMBL/GenBank/DDBJ databases">
        <title>Genomic Encyclopedia of Type Strains, Phase IV (KMG-V): Genome sequencing to study the core and pangenomes of soil and plant-associated prokaryotes.</title>
        <authorList>
            <person name="Whitman W."/>
        </authorList>
    </citation>
    <scope>NUCLEOTIDE SEQUENCE [LARGE SCALE GENOMIC DNA]</scope>
    <source>
        <strain evidence="2 3">BR 10355</strain>
    </source>
</reference>
<dbReference type="EMBL" id="VITY01000003">
    <property type="protein sequence ID" value="TWC05157.1"/>
    <property type="molecule type" value="Genomic_DNA"/>
</dbReference>
<accession>A0A560MC15</accession>
<feature type="domain" description="Beta-lactamase-related" evidence="1">
    <location>
        <begin position="19"/>
        <end position="378"/>
    </location>
</feature>
<organism evidence="2 3">
    <name type="scientific">Bradyrhizobium macuxiense</name>
    <dbReference type="NCBI Taxonomy" id="1755647"/>
    <lineage>
        <taxon>Bacteria</taxon>
        <taxon>Pseudomonadati</taxon>
        <taxon>Pseudomonadota</taxon>
        <taxon>Alphaproteobacteria</taxon>
        <taxon>Hyphomicrobiales</taxon>
        <taxon>Nitrobacteraceae</taxon>
        <taxon>Bradyrhizobium</taxon>
    </lineage>
</organism>
<evidence type="ECO:0000313" key="2">
    <source>
        <dbReference type="EMBL" id="TWC05157.1"/>
    </source>
</evidence>
<dbReference type="PANTHER" id="PTHR43283">
    <property type="entry name" value="BETA-LACTAMASE-RELATED"/>
    <property type="match status" value="1"/>
</dbReference>
<dbReference type="SUPFAM" id="SSF56601">
    <property type="entry name" value="beta-lactamase/transpeptidase-like"/>
    <property type="match status" value="1"/>
</dbReference>
<protein>
    <submittedName>
        <fullName evidence="2">CubicO group peptidase (Beta-lactamase class C family)</fullName>
    </submittedName>
</protein>
<dbReference type="OrthoDB" id="9808046at2"/>
<dbReference type="Gene3D" id="3.40.710.10">
    <property type="entry name" value="DD-peptidase/beta-lactamase superfamily"/>
    <property type="match status" value="1"/>
</dbReference>
<dbReference type="AlphaFoldDB" id="A0A560MC15"/>
<dbReference type="InterPro" id="IPR012338">
    <property type="entry name" value="Beta-lactam/transpept-like"/>
</dbReference>
<dbReference type="Pfam" id="PF00144">
    <property type="entry name" value="Beta-lactamase"/>
    <property type="match status" value="1"/>
</dbReference>
<sequence>MEDLKVTATGYDFAPARAAMQRYIDNNLLSGISSAVMVGRDLVDVSCVGWADKEAQIPLRTDHIFRVFSNTKLITSCAVLLLFEEGRLRLDDPIESYIPQLGNRKVLRPGATSIDDTEPARSSITIRQLLSHSAGLSYGFFDPGTVIFKALNERGVHNPNTTLAEMVDVLAGLPLIYQPGTSWEYSLAIDVVARLVEVVSGQSFDKFIKVRILDPLGMVDTGFVVPEQDQGRLVAYYAGADLMEPMKPGLTRTDNAPFPGAYLRPVARLNGGGGLVSTLPDMVALIRSLLPGGPTLLKPDTIAAMMSNQLPDGQWIRFAMMGEQPGKAHGLAGGLILNPSPIDHPDAAGEFYWGGVAGTQWWISPRKGIAGVMMAQRQMAFVHPFSFEFKRMAYDAVKRGR</sequence>